<comment type="caution">
    <text evidence="2">The sequence shown here is derived from an EMBL/GenBank/DDBJ whole genome shotgun (WGS) entry which is preliminary data.</text>
</comment>
<gene>
    <name evidence="2" type="ORF">RHSP_32162</name>
</gene>
<reference evidence="2 3" key="1">
    <citation type="journal article" date="2012" name="BMC Genomics">
        <title>Genomic basis of broad host range and environmental adaptability of Rhizobium tropici CIAT 899 and Rhizobium sp. PRF 81 which are used in inoculants for common bean (Phaseolus vulgaris L.).</title>
        <authorList>
            <person name="Ormeno-Orrillo E."/>
            <person name="Menna P."/>
            <person name="Almeida L.G."/>
            <person name="Ollero F.J."/>
            <person name="Nicolas M.F."/>
            <person name="Pains Rodrigues E."/>
            <person name="Shigueyoshi Nakatani A."/>
            <person name="Silva Batista J.S."/>
            <person name="Oliveira Chueire L.M."/>
            <person name="Souza R.C."/>
            <person name="Ribeiro Vasconcelos A.T."/>
            <person name="Megias M."/>
            <person name="Hungria M."/>
            <person name="Martinez-Romero E."/>
        </authorList>
    </citation>
    <scope>NUCLEOTIDE SEQUENCE [LARGE SCALE GENOMIC DNA]</scope>
    <source>
        <strain evidence="2 3">PRF 81</strain>
    </source>
</reference>
<dbReference type="Proteomes" id="UP000012429">
    <property type="component" value="Unassembled WGS sequence"/>
</dbReference>
<protein>
    <submittedName>
        <fullName evidence="2">Methyltransferase FkbM</fullName>
    </submittedName>
</protein>
<sequence length="283" mass="32259">MRRRIVPEIESYQMADGQHKEEFMRLNHSMLFSSFDRNLIYDLGMNHGEDSLFYLEKGFRVVAVEANPVIYSKMIKEFSNWIETGKLVILNVGIWDSQNKLTFYKNLDNDHWSSFDAGYGTRGGTRYEEVEIDCITLPMLLAEHGTPYYLKVDIEGADKIAISSLASADVLPAFVSVEEYGAKCIEDLRDLGYDRFKIVPQGNKSSMNPAPSPAREGTYVERWFSGRDTGLFGLELPGAWLPFQEAYSIFTSTIRDSSYSYIGPENEWFDVHATNTRVDGIDN</sequence>
<dbReference type="EMBL" id="AQHN01000072">
    <property type="protein sequence ID" value="ENN86089.1"/>
    <property type="molecule type" value="Genomic_DNA"/>
</dbReference>
<name>N6U0B7_9HYPH</name>
<dbReference type="NCBIfam" id="TIGR01444">
    <property type="entry name" value="fkbM_fam"/>
    <property type="match status" value="1"/>
</dbReference>
<dbReference type="AlphaFoldDB" id="N6U0B7"/>
<organism evidence="2 3">
    <name type="scientific">Rhizobium freirei PRF 81</name>
    <dbReference type="NCBI Taxonomy" id="363754"/>
    <lineage>
        <taxon>Bacteria</taxon>
        <taxon>Pseudomonadati</taxon>
        <taxon>Pseudomonadota</taxon>
        <taxon>Alphaproteobacteria</taxon>
        <taxon>Hyphomicrobiales</taxon>
        <taxon>Rhizobiaceae</taxon>
        <taxon>Rhizobium/Agrobacterium group</taxon>
        <taxon>Rhizobium</taxon>
    </lineage>
</organism>
<dbReference type="STRING" id="363754.RHSP_32162"/>
<keyword evidence="2" id="KW-0808">Transferase</keyword>
<feature type="domain" description="Methyltransferase FkbM" evidence="1">
    <location>
        <begin position="42"/>
        <end position="178"/>
    </location>
</feature>
<evidence type="ECO:0000313" key="3">
    <source>
        <dbReference type="Proteomes" id="UP000012429"/>
    </source>
</evidence>
<dbReference type="Pfam" id="PF05050">
    <property type="entry name" value="Methyltransf_21"/>
    <property type="match status" value="1"/>
</dbReference>
<keyword evidence="3" id="KW-1185">Reference proteome</keyword>
<evidence type="ECO:0000259" key="1">
    <source>
        <dbReference type="Pfam" id="PF05050"/>
    </source>
</evidence>
<dbReference type="SUPFAM" id="SSF53335">
    <property type="entry name" value="S-adenosyl-L-methionine-dependent methyltransferases"/>
    <property type="match status" value="1"/>
</dbReference>
<dbReference type="InterPro" id="IPR006342">
    <property type="entry name" value="FkbM_mtfrase"/>
</dbReference>
<dbReference type="InterPro" id="IPR029063">
    <property type="entry name" value="SAM-dependent_MTases_sf"/>
</dbReference>
<dbReference type="GO" id="GO:0008168">
    <property type="term" value="F:methyltransferase activity"/>
    <property type="evidence" value="ECO:0007669"/>
    <property type="project" value="UniProtKB-KW"/>
</dbReference>
<dbReference type="Gene3D" id="3.40.50.150">
    <property type="entry name" value="Vaccinia Virus protein VP39"/>
    <property type="match status" value="1"/>
</dbReference>
<keyword evidence="2" id="KW-0489">Methyltransferase</keyword>
<proteinExistence type="predicted"/>
<dbReference type="GO" id="GO:0032259">
    <property type="term" value="P:methylation"/>
    <property type="evidence" value="ECO:0007669"/>
    <property type="project" value="UniProtKB-KW"/>
</dbReference>
<evidence type="ECO:0000313" key="2">
    <source>
        <dbReference type="EMBL" id="ENN86089.1"/>
    </source>
</evidence>
<accession>N6U0B7</accession>